<evidence type="ECO:0000313" key="2">
    <source>
        <dbReference type="EMBL" id="OLS58805.1"/>
    </source>
</evidence>
<keyword evidence="1" id="KW-1133">Transmembrane helix</keyword>
<feature type="transmembrane region" description="Helical" evidence="1">
    <location>
        <begin position="37"/>
        <end position="56"/>
    </location>
</feature>
<protein>
    <recommendedName>
        <fullName evidence="4">DUF2254 domain-containing protein</fullName>
    </recommendedName>
</protein>
<evidence type="ECO:0008006" key="4">
    <source>
        <dbReference type="Google" id="ProtNLM"/>
    </source>
</evidence>
<keyword evidence="1" id="KW-0812">Transmembrane</keyword>
<feature type="transmembrane region" description="Helical" evidence="1">
    <location>
        <begin position="120"/>
        <end position="140"/>
    </location>
</feature>
<organism evidence="2 3">
    <name type="scientific">Pseudomonas putida</name>
    <name type="common">Arthrobacter siderocapsulatus</name>
    <dbReference type="NCBI Taxonomy" id="303"/>
    <lineage>
        <taxon>Bacteria</taxon>
        <taxon>Pseudomonadati</taxon>
        <taxon>Pseudomonadota</taxon>
        <taxon>Gammaproteobacteria</taxon>
        <taxon>Pseudomonadales</taxon>
        <taxon>Pseudomonadaceae</taxon>
        <taxon>Pseudomonas</taxon>
    </lineage>
</organism>
<feature type="transmembrane region" description="Helical" evidence="1">
    <location>
        <begin position="146"/>
        <end position="168"/>
    </location>
</feature>
<evidence type="ECO:0000256" key="1">
    <source>
        <dbReference type="SAM" id="Phobius"/>
    </source>
</evidence>
<dbReference type="EMBL" id="MKZO01000079">
    <property type="protein sequence ID" value="OLS58805.1"/>
    <property type="molecule type" value="Genomic_DNA"/>
</dbReference>
<dbReference type="AlphaFoldDB" id="A0A1Q9QUK6"/>
<proteinExistence type="predicted"/>
<reference evidence="2 3" key="1">
    <citation type="submission" date="2016-10" db="EMBL/GenBank/DDBJ databases">
        <title>Genome Sequence of Pseudomonas putida GM4FR.</title>
        <authorList>
            <person name="Poehlein A."/>
            <person name="Wemheuer F."/>
            <person name="Hollensteiner J."/>
            <person name="Wemheuer B."/>
        </authorList>
    </citation>
    <scope>NUCLEOTIDE SEQUENCE [LARGE SCALE GENOMIC DNA]</scope>
    <source>
        <strain evidence="2 3">GM4FR</strain>
    </source>
</reference>
<dbReference type="Proteomes" id="UP000186736">
    <property type="component" value="Unassembled WGS sequence"/>
</dbReference>
<feature type="transmembrane region" description="Helical" evidence="1">
    <location>
        <begin position="76"/>
        <end position="99"/>
    </location>
</feature>
<name>A0A1Q9QUK6_PSEPU</name>
<keyword evidence="1" id="KW-0472">Membrane</keyword>
<evidence type="ECO:0000313" key="3">
    <source>
        <dbReference type="Proteomes" id="UP000186736"/>
    </source>
</evidence>
<sequence length="746" mass="82264">MPSIKARFQRFYCLSVMRIHRARTKIGIWQSRHGVKFGAAAVLAGLLLTYFSLPSLTTLVGDYFKSPETISALRSLLGGTGSALIGAAAIAFSLIVFAMQTNVERMPHGLFRKLSSDRRLLVSFLGSLLTAITIAGTSLIPGASWAIPSILGALWGIAVIIFLFLYAYRRALQLINPLEQLNLMSAAVGRDLRKWGRLADNASILLEEDRTPDPGDERNQFNASRSAFYNANASWVTSTLEAIHYCVSYAKRFAGQGDYDVTDFAFRQLVTINTAYCEAKRGTFVGSNPFVEMSGVSDQTINTSLEQLRQTMQDALSKGDERLAESTLRAFLALYGVYLCIEYPGGGQGKHHALLASTYLVSAIETVIPHDKPDLMMHGVRLVGKASRLALRHKIPNESAGLAEKLGKLALVGVVKSNHQPVTLTVFEQLAEVTFDLLVEGKHDIHFAISKLREAVSTASQCFLGTTDSVIASVHSSTLGPYYSSTSTRSLRHRLTSLVNELLVAPEEHEQAARIISNITTWAHQIYLPHRELLQLAVQKRSQFTFDAIEWIIGISELLAAVSHAPACPEHLQDELSRHAIWLIDSISWLPDDRDAVTFIETFALTENLFEAAWRSHTQGSSALYETCKARLLEWAKKGGKHETGWQILDSSMKALVALAIQEGTEDSVVQLKSQIARMVASEGAPSPESRQQTAERLAVRARRPGQHPALRAIDRVLDHQDADRVREALMEVAQLLRGEALPESQ</sequence>
<accession>A0A1Q9QUK6</accession>
<comment type="caution">
    <text evidence="2">The sequence shown here is derived from an EMBL/GenBank/DDBJ whole genome shotgun (WGS) entry which is preliminary data.</text>
</comment>
<gene>
    <name evidence="2" type="ORF">PSEMO_61660</name>
</gene>